<dbReference type="InterPro" id="IPR001633">
    <property type="entry name" value="EAL_dom"/>
</dbReference>
<dbReference type="Proteomes" id="UP000575898">
    <property type="component" value="Unassembled WGS sequence"/>
</dbReference>
<organism evidence="4 5">
    <name type="scientific">Chitinivorax tropicus</name>
    <dbReference type="NCBI Taxonomy" id="714531"/>
    <lineage>
        <taxon>Bacteria</taxon>
        <taxon>Pseudomonadati</taxon>
        <taxon>Pseudomonadota</taxon>
        <taxon>Betaproteobacteria</taxon>
        <taxon>Chitinivorax</taxon>
    </lineage>
</organism>
<dbReference type="SMART" id="SM00052">
    <property type="entry name" value="EAL"/>
    <property type="match status" value="1"/>
</dbReference>
<comment type="caution">
    <text evidence="4">The sequence shown here is derived from an EMBL/GenBank/DDBJ whole genome shotgun (WGS) entry which is preliminary data.</text>
</comment>
<dbReference type="InterPro" id="IPR035919">
    <property type="entry name" value="EAL_sf"/>
</dbReference>
<evidence type="ECO:0000313" key="4">
    <source>
        <dbReference type="EMBL" id="MBB5020354.1"/>
    </source>
</evidence>
<dbReference type="SMART" id="SM00448">
    <property type="entry name" value="REC"/>
    <property type="match status" value="1"/>
</dbReference>
<feature type="domain" description="EAL" evidence="3">
    <location>
        <begin position="145"/>
        <end position="400"/>
    </location>
</feature>
<dbReference type="CDD" id="cd01948">
    <property type="entry name" value="EAL"/>
    <property type="match status" value="1"/>
</dbReference>
<dbReference type="SUPFAM" id="SSF52172">
    <property type="entry name" value="CheY-like"/>
    <property type="match status" value="1"/>
</dbReference>
<sequence>MASKFAPLSLIVIEDSDAQRQFCVALCKELGIQEITQAETADQALETLRKRTSPVDIAICDLYLPGTDGVELIRILATERLCRSVMVLSASDQWLQATVATMARLHGMPVLGVVRKPISSSVLANCFERFTRELAPPPNMELPALPISPQMLLDGLELGQFKAFYQPQVELSDNTVLSMEALVRWSHPEYGIVPPAAFLAQAEEWGMMDKLTASMLDQVCDRLAHWTVDLAQEHLTVSFNVSANSLVDPALVDKLATIAKKHGVSPERLTVEITETAIASDTAAALEVLARLKMRGFRLALDDFGTGFSTLEQLSVLPLDELKIDRSLVQKAAHTQRLALILRSALDMASRLHLHTVAEGVEEMDDLQLLQHLGCERAQGFLFARPISPDRLSNWLRRGSQRR</sequence>
<proteinExistence type="predicted"/>
<dbReference type="Gene3D" id="3.40.50.2300">
    <property type="match status" value="1"/>
</dbReference>
<dbReference type="GO" id="GO:0071111">
    <property type="term" value="F:cyclic-guanylate-specific phosphodiesterase activity"/>
    <property type="evidence" value="ECO:0007669"/>
    <property type="project" value="InterPro"/>
</dbReference>
<feature type="domain" description="Response regulatory" evidence="2">
    <location>
        <begin position="9"/>
        <end position="131"/>
    </location>
</feature>
<keyword evidence="5" id="KW-1185">Reference proteome</keyword>
<dbReference type="PROSITE" id="PS50110">
    <property type="entry name" value="RESPONSE_REGULATORY"/>
    <property type="match status" value="1"/>
</dbReference>
<evidence type="ECO:0000313" key="5">
    <source>
        <dbReference type="Proteomes" id="UP000575898"/>
    </source>
</evidence>
<dbReference type="PROSITE" id="PS50883">
    <property type="entry name" value="EAL"/>
    <property type="match status" value="1"/>
</dbReference>
<dbReference type="AlphaFoldDB" id="A0A840MMI1"/>
<dbReference type="InterPro" id="IPR050706">
    <property type="entry name" value="Cyclic-di-GMP_PDE-like"/>
</dbReference>
<evidence type="ECO:0000259" key="2">
    <source>
        <dbReference type="PROSITE" id="PS50110"/>
    </source>
</evidence>
<dbReference type="RefSeq" id="WP_184041755.1">
    <property type="nucleotide sequence ID" value="NZ_JACHHY010000032.1"/>
</dbReference>
<gene>
    <name evidence="4" type="ORF">HNQ59_003673</name>
</gene>
<dbReference type="Pfam" id="PF00563">
    <property type="entry name" value="EAL"/>
    <property type="match status" value="1"/>
</dbReference>
<dbReference type="PANTHER" id="PTHR33121:SF79">
    <property type="entry name" value="CYCLIC DI-GMP PHOSPHODIESTERASE PDED-RELATED"/>
    <property type="match status" value="1"/>
</dbReference>
<reference evidence="4 5" key="1">
    <citation type="submission" date="2020-08" db="EMBL/GenBank/DDBJ databases">
        <title>Genomic Encyclopedia of Type Strains, Phase IV (KMG-IV): sequencing the most valuable type-strain genomes for metagenomic binning, comparative biology and taxonomic classification.</title>
        <authorList>
            <person name="Goeker M."/>
        </authorList>
    </citation>
    <scope>NUCLEOTIDE SEQUENCE [LARGE SCALE GENOMIC DNA]</scope>
    <source>
        <strain evidence="4 5">DSM 27165</strain>
    </source>
</reference>
<dbReference type="SUPFAM" id="SSF141868">
    <property type="entry name" value="EAL domain-like"/>
    <property type="match status" value="1"/>
</dbReference>
<dbReference type="PANTHER" id="PTHR33121">
    <property type="entry name" value="CYCLIC DI-GMP PHOSPHODIESTERASE PDEF"/>
    <property type="match status" value="1"/>
</dbReference>
<keyword evidence="1" id="KW-0597">Phosphoprotein</keyword>
<evidence type="ECO:0000256" key="1">
    <source>
        <dbReference type="PROSITE-ProRule" id="PRU00169"/>
    </source>
</evidence>
<dbReference type="GO" id="GO:0000160">
    <property type="term" value="P:phosphorelay signal transduction system"/>
    <property type="evidence" value="ECO:0007669"/>
    <property type="project" value="InterPro"/>
</dbReference>
<name>A0A840MMI1_9PROT</name>
<dbReference type="InterPro" id="IPR001789">
    <property type="entry name" value="Sig_transdc_resp-reg_receiver"/>
</dbReference>
<evidence type="ECO:0000259" key="3">
    <source>
        <dbReference type="PROSITE" id="PS50883"/>
    </source>
</evidence>
<dbReference type="Pfam" id="PF00072">
    <property type="entry name" value="Response_reg"/>
    <property type="match status" value="1"/>
</dbReference>
<protein>
    <submittedName>
        <fullName evidence="4">EAL domain-containing protein (Putative c-di-GMP-specific phosphodiesterase class I)</fullName>
    </submittedName>
</protein>
<dbReference type="Gene3D" id="3.20.20.450">
    <property type="entry name" value="EAL domain"/>
    <property type="match status" value="1"/>
</dbReference>
<feature type="modified residue" description="4-aspartylphosphate" evidence="1">
    <location>
        <position position="61"/>
    </location>
</feature>
<dbReference type="InterPro" id="IPR011006">
    <property type="entry name" value="CheY-like_superfamily"/>
</dbReference>
<accession>A0A840MMI1</accession>
<dbReference type="EMBL" id="JACHHY010000032">
    <property type="protein sequence ID" value="MBB5020354.1"/>
    <property type="molecule type" value="Genomic_DNA"/>
</dbReference>